<keyword evidence="2" id="KW-1185">Reference proteome</keyword>
<dbReference type="SUPFAM" id="SSF47616">
    <property type="entry name" value="GST C-terminal domain-like"/>
    <property type="match status" value="1"/>
</dbReference>
<dbReference type="STRING" id="2518989.IMCC3088_1319"/>
<dbReference type="Pfam" id="PF00043">
    <property type="entry name" value="GST_C"/>
    <property type="match status" value="1"/>
</dbReference>
<dbReference type="OrthoDB" id="508035at2"/>
<dbReference type="PANTHER" id="PTHR12289">
    <property type="entry name" value="METAXIN RELATED"/>
    <property type="match status" value="1"/>
</dbReference>
<dbReference type="PANTHER" id="PTHR12289:SF67">
    <property type="match status" value="1"/>
</dbReference>
<organism evidence="1 2">
    <name type="scientific">Aequoribacter fuscus</name>
    <dbReference type="NCBI Taxonomy" id="2518989"/>
    <lineage>
        <taxon>Bacteria</taxon>
        <taxon>Pseudomonadati</taxon>
        <taxon>Pseudomonadota</taxon>
        <taxon>Gammaproteobacteria</taxon>
        <taxon>Cellvibrionales</taxon>
        <taxon>Halieaceae</taxon>
        <taxon>Aequoribacter</taxon>
    </lineage>
</organism>
<dbReference type="InterPro" id="IPR036249">
    <property type="entry name" value="Thioredoxin-like_sf"/>
</dbReference>
<dbReference type="CDD" id="cd00570">
    <property type="entry name" value="GST_N_family"/>
    <property type="match status" value="1"/>
</dbReference>
<dbReference type="Pfam" id="PF13417">
    <property type="entry name" value="GST_N_3"/>
    <property type="match status" value="1"/>
</dbReference>
<dbReference type="Proteomes" id="UP000005615">
    <property type="component" value="Unassembled WGS sequence"/>
</dbReference>
<dbReference type="SUPFAM" id="SSF52833">
    <property type="entry name" value="Thioredoxin-like"/>
    <property type="match status" value="1"/>
</dbReference>
<name>F3L1H9_9GAMM</name>
<comment type="caution">
    <text evidence="1">The sequence shown here is derived from an EMBL/GenBank/DDBJ whole genome shotgun (WGS) entry which is preliminary data.</text>
</comment>
<dbReference type="EMBL" id="AEIG01000032">
    <property type="protein sequence ID" value="EGG29830.1"/>
    <property type="molecule type" value="Genomic_DNA"/>
</dbReference>
<dbReference type="PROSITE" id="PS50404">
    <property type="entry name" value="GST_NTER"/>
    <property type="match status" value="1"/>
</dbReference>
<dbReference type="InterPro" id="IPR004045">
    <property type="entry name" value="Glutathione_S-Trfase_N"/>
</dbReference>
<gene>
    <name evidence="1" type="ORF">IMCC3088_1319</name>
</gene>
<sequence>MTEPDVLDVYGLKVSYFSGKLESFLRYKGIPYRFHAMTAKQFMHTIPEATGAMQMPAVQLNDGRWLTDTTPMIEWLDERYPKHTIYPSDPVQKFIGCLIEDYADEWLWRPAMHFRWSYPLSAKLLVQQITDDMGRDIPAPGWLKRWRTRRRQFQNFVKNDGVNATSRAHIEGSYLRLLQALRTALANKPFLLGQRPTIADIGLMGPCLRHFAMDPTPGAIMREEYPDVMAWVYRVWAARADRCEGPLDSGVPVDLDPLLIEIAETHIPALIANAQAWQQDQELHNFTVQATLYKNIRTSPYRVWCLERLQERLKGLDAVDRKRLDQRLNSIPIISGLEYLGSVQSGYDPEHRAPFIRKSWPVFNKIRG</sequence>
<dbReference type="InterPro" id="IPR050931">
    <property type="entry name" value="Mito_Protein_Transport_Metaxin"/>
</dbReference>
<accession>F3L1H9</accession>
<dbReference type="AlphaFoldDB" id="F3L1H9"/>
<evidence type="ECO:0000313" key="2">
    <source>
        <dbReference type="Proteomes" id="UP000005615"/>
    </source>
</evidence>
<protein>
    <submittedName>
        <fullName evidence="1">Uncharacterized protein</fullName>
    </submittedName>
</protein>
<dbReference type="RefSeq" id="WP_009575581.1">
    <property type="nucleotide sequence ID" value="NZ_AEIG01000032.1"/>
</dbReference>
<dbReference type="eggNOG" id="COG0625">
    <property type="taxonomic scope" value="Bacteria"/>
</dbReference>
<dbReference type="Gene3D" id="1.20.1050.10">
    <property type="match status" value="1"/>
</dbReference>
<evidence type="ECO:0000313" key="1">
    <source>
        <dbReference type="EMBL" id="EGG29830.1"/>
    </source>
</evidence>
<proteinExistence type="predicted"/>
<dbReference type="InterPro" id="IPR004046">
    <property type="entry name" value="GST_C"/>
</dbReference>
<dbReference type="Gene3D" id="3.40.30.10">
    <property type="entry name" value="Glutaredoxin"/>
    <property type="match status" value="1"/>
</dbReference>
<dbReference type="GO" id="GO:0005737">
    <property type="term" value="C:cytoplasm"/>
    <property type="evidence" value="ECO:0007669"/>
    <property type="project" value="TreeGrafter"/>
</dbReference>
<reference evidence="1 2" key="1">
    <citation type="journal article" date="2011" name="J. Bacteriol.">
        <title>Genome sequence of strain IMCC3088, a proteorhodopsin-containing marine bacterium belonging to the OM60/NOR5 clade.</title>
        <authorList>
            <person name="Jang Y."/>
            <person name="Oh H.M."/>
            <person name="Kang I."/>
            <person name="Lee K."/>
            <person name="Yang S.J."/>
            <person name="Cho J.C."/>
        </authorList>
    </citation>
    <scope>NUCLEOTIDE SEQUENCE [LARGE SCALE GENOMIC DNA]</scope>
    <source>
        <strain evidence="1 2">IMCC3088</strain>
    </source>
</reference>
<dbReference type="InterPro" id="IPR036282">
    <property type="entry name" value="Glutathione-S-Trfase_C_sf"/>
</dbReference>